<dbReference type="InterPro" id="IPR001763">
    <property type="entry name" value="Rhodanese-like_dom"/>
</dbReference>
<gene>
    <name evidence="4" type="ORF">FAZ15_20995</name>
</gene>
<dbReference type="RefSeq" id="WP_136903338.1">
    <property type="nucleotide sequence ID" value="NZ_SUME01000012.1"/>
</dbReference>
<feature type="domain" description="Rhodanese" evidence="3">
    <location>
        <begin position="164"/>
        <end position="276"/>
    </location>
</feature>
<dbReference type="CDD" id="cd01449">
    <property type="entry name" value="TST_Repeat_2"/>
    <property type="match status" value="1"/>
</dbReference>
<dbReference type="CDD" id="cd01448">
    <property type="entry name" value="TST_Repeat_1"/>
    <property type="match status" value="1"/>
</dbReference>
<protein>
    <submittedName>
        <fullName evidence="4">Sulfurtransferase</fullName>
    </submittedName>
</protein>
<keyword evidence="2" id="KW-0677">Repeat</keyword>
<organism evidence="4 5">
    <name type="scientific">Sphingobacterium olei</name>
    <dbReference type="NCBI Taxonomy" id="2571155"/>
    <lineage>
        <taxon>Bacteria</taxon>
        <taxon>Pseudomonadati</taxon>
        <taxon>Bacteroidota</taxon>
        <taxon>Sphingobacteriia</taxon>
        <taxon>Sphingobacteriales</taxon>
        <taxon>Sphingobacteriaceae</taxon>
        <taxon>Sphingobacterium</taxon>
    </lineage>
</organism>
<dbReference type="InterPro" id="IPR045078">
    <property type="entry name" value="TST/MPST-like"/>
</dbReference>
<dbReference type="InterPro" id="IPR036873">
    <property type="entry name" value="Rhodanese-like_dom_sf"/>
</dbReference>
<keyword evidence="1 4" id="KW-0808">Transferase</keyword>
<dbReference type="EMBL" id="SUME01000012">
    <property type="protein sequence ID" value="TJZ50830.1"/>
    <property type="molecule type" value="Genomic_DNA"/>
</dbReference>
<comment type="caution">
    <text evidence="4">The sequence shown here is derived from an EMBL/GenBank/DDBJ whole genome shotgun (WGS) entry which is preliminary data.</text>
</comment>
<feature type="domain" description="Rhodanese" evidence="3">
    <location>
        <begin position="44"/>
        <end position="133"/>
    </location>
</feature>
<dbReference type="Pfam" id="PF00581">
    <property type="entry name" value="Rhodanese"/>
    <property type="match status" value="2"/>
</dbReference>
<dbReference type="FunFam" id="3.40.250.10:FF:000001">
    <property type="entry name" value="Sulfurtransferase"/>
    <property type="match status" value="1"/>
</dbReference>
<dbReference type="PANTHER" id="PTHR11364">
    <property type="entry name" value="THIOSULFATE SULFERTANSFERASE"/>
    <property type="match status" value="1"/>
</dbReference>
<accession>A0A4U0NAD9</accession>
<dbReference type="GO" id="GO:0004792">
    <property type="term" value="F:thiosulfate-cyanide sulfurtransferase activity"/>
    <property type="evidence" value="ECO:0007669"/>
    <property type="project" value="TreeGrafter"/>
</dbReference>
<evidence type="ECO:0000256" key="2">
    <source>
        <dbReference type="ARBA" id="ARBA00022737"/>
    </source>
</evidence>
<dbReference type="SMART" id="SM00450">
    <property type="entry name" value="RHOD"/>
    <property type="match status" value="2"/>
</dbReference>
<evidence type="ECO:0000259" key="3">
    <source>
        <dbReference type="PROSITE" id="PS50206"/>
    </source>
</evidence>
<keyword evidence="5" id="KW-1185">Reference proteome</keyword>
<sequence>MPISTPIIDIHDFLQLINNPGLIILDSTIDKVDQKLDKTNLQLIPNSVFFDIEGTFSEHNSPLPHTMLAREDFEQEARSLGINNNSILVIYDQWGVYSSPRAWWMFRYMGHEEVYVLNGGMEAWINEGLPVKTDYITPTEKGNFIAKPNNNWFESKHTLLKKLTSPHITVTDARSAGRFNGIAPEPREGLRSGHIPNSTNLPFNQLMDGTLIKPVQELEKIYVGHTEQNKHNIFSCGSGITASILALGAYQIGHKDIAIYDGSWSEWGADSNLPIE</sequence>
<dbReference type="AlphaFoldDB" id="A0A4U0NAD9"/>
<evidence type="ECO:0000313" key="5">
    <source>
        <dbReference type="Proteomes" id="UP000306808"/>
    </source>
</evidence>
<name>A0A4U0NAD9_9SPHI</name>
<dbReference type="Proteomes" id="UP000306808">
    <property type="component" value="Unassembled WGS sequence"/>
</dbReference>
<dbReference type="PANTHER" id="PTHR11364:SF27">
    <property type="entry name" value="SULFURTRANSFERASE"/>
    <property type="match status" value="1"/>
</dbReference>
<reference evidence="4 5" key="1">
    <citation type="submission" date="2019-04" db="EMBL/GenBank/DDBJ databases">
        <title>Sphingobacterium olei sp. nov., isolated from oil-contaminated soil.</title>
        <authorList>
            <person name="Liu B."/>
        </authorList>
    </citation>
    <scope>NUCLEOTIDE SEQUENCE [LARGE SCALE GENOMIC DNA]</scope>
    <source>
        <strain evidence="4 5">HAL-9</strain>
    </source>
</reference>
<dbReference type="Gene3D" id="3.40.250.10">
    <property type="entry name" value="Rhodanese-like domain"/>
    <property type="match status" value="2"/>
</dbReference>
<evidence type="ECO:0000256" key="1">
    <source>
        <dbReference type="ARBA" id="ARBA00022679"/>
    </source>
</evidence>
<proteinExistence type="predicted"/>
<dbReference type="PROSITE" id="PS50206">
    <property type="entry name" value="RHODANESE_3"/>
    <property type="match status" value="2"/>
</dbReference>
<evidence type="ECO:0000313" key="4">
    <source>
        <dbReference type="EMBL" id="TJZ50830.1"/>
    </source>
</evidence>
<dbReference type="OrthoDB" id="9770030at2"/>
<dbReference type="SUPFAM" id="SSF52821">
    <property type="entry name" value="Rhodanese/Cell cycle control phosphatase"/>
    <property type="match status" value="2"/>
</dbReference>